<reference evidence="2" key="1">
    <citation type="submission" date="2020-05" db="EMBL/GenBank/DDBJ databases">
        <authorList>
            <person name="Chiriac C."/>
            <person name="Salcher M."/>
            <person name="Ghai R."/>
            <person name="Kavagutti S V."/>
        </authorList>
    </citation>
    <scope>NUCLEOTIDE SEQUENCE</scope>
</reference>
<organism evidence="2">
    <name type="scientific">freshwater metagenome</name>
    <dbReference type="NCBI Taxonomy" id="449393"/>
    <lineage>
        <taxon>unclassified sequences</taxon>
        <taxon>metagenomes</taxon>
        <taxon>ecological metagenomes</taxon>
    </lineage>
</organism>
<accession>A0A6J6F1Z1</accession>
<protein>
    <submittedName>
        <fullName evidence="2">Unannotated protein</fullName>
    </submittedName>
</protein>
<name>A0A6J6F1Z1_9ZZZZ</name>
<dbReference type="AlphaFoldDB" id="A0A6J6F1Z1"/>
<proteinExistence type="predicted"/>
<feature type="region of interest" description="Disordered" evidence="1">
    <location>
        <begin position="1"/>
        <end position="23"/>
    </location>
</feature>
<evidence type="ECO:0000256" key="1">
    <source>
        <dbReference type="SAM" id="MobiDB-lite"/>
    </source>
</evidence>
<gene>
    <name evidence="2" type="ORF">UFOPK1493_03181</name>
</gene>
<evidence type="ECO:0000313" key="2">
    <source>
        <dbReference type="EMBL" id="CAB4582476.1"/>
    </source>
</evidence>
<sequence length="52" mass="5680">MKALPLAIEPCTPARTDPASNGWSSQLWPETCVSTIRARSDDCTTWMRSGSP</sequence>
<dbReference type="EMBL" id="CAEZSR010000163">
    <property type="protein sequence ID" value="CAB4582476.1"/>
    <property type="molecule type" value="Genomic_DNA"/>
</dbReference>